<keyword evidence="4" id="KW-0574">Periplasm</keyword>
<proteinExistence type="predicted"/>
<evidence type="ECO:0000256" key="2">
    <source>
        <dbReference type="ARBA" id="ARBA00022723"/>
    </source>
</evidence>
<comment type="caution">
    <text evidence="8">The sequence shown here is derived from an EMBL/GenBank/DDBJ whole genome shotgun (WGS) entry which is preliminary data.</text>
</comment>
<dbReference type="InterPro" id="IPR005073">
    <property type="entry name" value="Peptidase_M74"/>
</dbReference>
<accession>A0A318K334</accession>
<protein>
    <submittedName>
        <fullName evidence="8">Penicillin-insensitive murein endopeptidase</fullName>
    </submittedName>
</protein>
<evidence type="ECO:0000256" key="5">
    <source>
        <dbReference type="ARBA" id="ARBA00022801"/>
    </source>
</evidence>
<dbReference type="GO" id="GO:0030288">
    <property type="term" value="C:outer membrane-bounded periplasmic space"/>
    <property type="evidence" value="ECO:0007669"/>
    <property type="project" value="InterPro"/>
</dbReference>
<dbReference type="GO" id="GO:0004252">
    <property type="term" value="F:serine-type endopeptidase activity"/>
    <property type="evidence" value="ECO:0007669"/>
    <property type="project" value="InterPro"/>
</dbReference>
<evidence type="ECO:0000256" key="4">
    <source>
        <dbReference type="ARBA" id="ARBA00022764"/>
    </source>
</evidence>
<evidence type="ECO:0000313" key="8">
    <source>
        <dbReference type="EMBL" id="PXX47704.1"/>
    </source>
</evidence>
<name>A0A318K334_9BURK</name>
<keyword evidence="7" id="KW-0482">Metalloprotease</keyword>
<evidence type="ECO:0000256" key="6">
    <source>
        <dbReference type="ARBA" id="ARBA00022833"/>
    </source>
</evidence>
<dbReference type="GO" id="GO:0006508">
    <property type="term" value="P:proteolysis"/>
    <property type="evidence" value="ECO:0007669"/>
    <property type="project" value="UniProtKB-KW"/>
</dbReference>
<organism evidence="8 9">
    <name type="scientific">Undibacterium pigrum</name>
    <dbReference type="NCBI Taxonomy" id="401470"/>
    <lineage>
        <taxon>Bacteria</taxon>
        <taxon>Pseudomonadati</taxon>
        <taxon>Pseudomonadota</taxon>
        <taxon>Betaproteobacteria</taxon>
        <taxon>Burkholderiales</taxon>
        <taxon>Oxalobacteraceae</taxon>
        <taxon>Undibacterium</taxon>
    </lineage>
</organism>
<dbReference type="OrthoDB" id="1467367at2"/>
<keyword evidence="5" id="KW-0378">Hydrolase</keyword>
<dbReference type="EMBL" id="QJKB01000001">
    <property type="protein sequence ID" value="PXX47704.1"/>
    <property type="molecule type" value="Genomic_DNA"/>
</dbReference>
<evidence type="ECO:0000256" key="7">
    <source>
        <dbReference type="ARBA" id="ARBA00023049"/>
    </source>
</evidence>
<evidence type="ECO:0000256" key="1">
    <source>
        <dbReference type="ARBA" id="ARBA00022670"/>
    </source>
</evidence>
<keyword evidence="9" id="KW-1185">Reference proteome</keyword>
<reference evidence="8 9" key="1">
    <citation type="submission" date="2018-05" db="EMBL/GenBank/DDBJ databases">
        <title>Genomic Encyclopedia of Type Strains, Phase IV (KMG-IV): sequencing the most valuable type-strain genomes for metagenomic binning, comparative biology and taxonomic classification.</title>
        <authorList>
            <person name="Goeker M."/>
        </authorList>
    </citation>
    <scope>NUCLEOTIDE SEQUENCE [LARGE SCALE GENOMIC DNA]</scope>
    <source>
        <strain evidence="8 9">DSM 19792</strain>
    </source>
</reference>
<keyword evidence="3" id="KW-0732">Signal</keyword>
<dbReference type="Proteomes" id="UP000247792">
    <property type="component" value="Unassembled WGS sequence"/>
</dbReference>
<sequence>MIPAFSCATQVKESICYGTVANGWLENGISLPAKGSNFSAYSSLGVSLGRTYVHTAVADIIALAYQQLQQTASDRVFVYGETGWKEGGRIRPHRTHKNGLSVDFMVPVMDAKGISRPLPGSADNKFGYDIDFDAQGRFGEYQIDFTALAEHLYQLDLAAKARGRSLALVIIDPPYQAKLFATPRGAYLQEHVNFMKGKAWIRHDEHYHVDFAIPCKQN</sequence>
<dbReference type="GO" id="GO:0008237">
    <property type="term" value="F:metallopeptidase activity"/>
    <property type="evidence" value="ECO:0007669"/>
    <property type="project" value="UniProtKB-KW"/>
</dbReference>
<gene>
    <name evidence="8" type="ORF">DFR42_1011301</name>
</gene>
<dbReference type="InterPro" id="IPR009045">
    <property type="entry name" value="Zn_M74/Hedgehog-like"/>
</dbReference>
<evidence type="ECO:0000313" key="9">
    <source>
        <dbReference type="Proteomes" id="UP000247792"/>
    </source>
</evidence>
<evidence type="ECO:0000256" key="3">
    <source>
        <dbReference type="ARBA" id="ARBA00022729"/>
    </source>
</evidence>
<keyword evidence="2" id="KW-0479">Metal-binding</keyword>
<keyword evidence="6" id="KW-0862">Zinc</keyword>
<dbReference type="AlphaFoldDB" id="A0A318K334"/>
<dbReference type="Pfam" id="PF03411">
    <property type="entry name" value="Peptidase_M74"/>
    <property type="match status" value="1"/>
</dbReference>
<dbReference type="RefSeq" id="WP_110254045.1">
    <property type="nucleotide sequence ID" value="NZ_QJKB01000001.1"/>
</dbReference>
<dbReference type="GO" id="GO:0046872">
    <property type="term" value="F:metal ion binding"/>
    <property type="evidence" value="ECO:0007669"/>
    <property type="project" value="UniProtKB-KW"/>
</dbReference>
<dbReference type="Gene3D" id="3.30.1380.10">
    <property type="match status" value="1"/>
</dbReference>
<dbReference type="SUPFAM" id="SSF55166">
    <property type="entry name" value="Hedgehog/DD-peptidase"/>
    <property type="match status" value="1"/>
</dbReference>
<keyword evidence="1" id="KW-0645">Protease</keyword>